<evidence type="ECO:0000313" key="3">
    <source>
        <dbReference type="Proteomes" id="UP000625711"/>
    </source>
</evidence>
<dbReference type="Proteomes" id="UP000625711">
    <property type="component" value="Unassembled WGS sequence"/>
</dbReference>
<accession>A0A834MJC6</accession>
<evidence type="ECO:0000256" key="1">
    <source>
        <dbReference type="SAM" id="MobiDB-lite"/>
    </source>
</evidence>
<dbReference type="AlphaFoldDB" id="A0A834MJC6"/>
<feature type="region of interest" description="Disordered" evidence="1">
    <location>
        <begin position="1"/>
        <end position="78"/>
    </location>
</feature>
<name>A0A834MJC6_RHYFE</name>
<dbReference type="EMBL" id="JAACXV010000075">
    <property type="protein sequence ID" value="KAF7284566.1"/>
    <property type="molecule type" value="Genomic_DNA"/>
</dbReference>
<comment type="caution">
    <text evidence="2">The sequence shown here is derived from an EMBL/GenBank/DDBJ whole genome shotgun (WGS) entry which is preliminary data.</text>
</comment>
<organism evidence="2 3">
    <name type="scientific">Rhynchophorus ferrugineus</name>
    <name type="common">Red palm weevil</name>
    <name type="synonym">Curculio ferrugineus</name>
    <dbReference type="NCBI Taxonomy" id="354439"/>
    <lineage>
        <taxon>Eukaryota</taxon>
        <taxon>Metazoa</taxon>
        <taxon>Ecdysozoa</taxon>
        <taxon>Arthropoda</taxon>
        <taxon>Hexapoda</taxon>
        <taxon>Insecta</taxon>
        <taxon>Pterygota</taxon>
        <taxon>Neoptera</taxon>
        <taxon>Endopterygota</taxon>
        <taxon>Coleoptera</taxon>
        <taxon>Polyphaga</taxon>
        <taxon>Cucujiformia</taxon>
        <taxon>Curculionidae</taxon>
        <taxon>Dryophthorinae</taxon>
        <taxon>Rhynchophorus</taxon>
    </lineage>
</organism>
<evidence type="ECO:0000313" key="2">
    <source>
        <dbReference type="EMBL" id="KAF7284566.1"/>
    </source>
</evidence>
<gene>
    <name evidence="2" type="ORF">GWI33_021947</name>
</gene>
<sequence>MPPIVGVVPRLRLPGTGPTLTESANFDPHPDRHTSTLISPGFVSCTPSSRNGEIRSTPSMPRYRQIHRIIPNNETNRS</sequence>
<reference evidence="2" key="1">
    <citation type="submission" date="2020-08" db="EMBL/GenBank/DDBJ databases">
        <title>Genome sequencing and assembly of the red palm weevil Rhynchophorus ferrugineus.</title>
        <authorList>
            <person name="Dias G.B."/>
            <person name="Bergman C.M."/>
            <person name="Manee M."/>
        </authorList>
    </citation>
    <scope>NUCLEOTIDE SEQUENCE</scope>
    <source>
        <strain evidence="2">AA-2017</strain>
        <tissue evidence="2">Whole larva</tissue>
    </source>
</reference>
<feature type="compositionally biased region" description="Polar residues" evidence="1">
    <location>
        <begin position="45"/>
        <end position="59"/>
    </location>
</feature>
<protein>
    <submittedName>
        <fullName evidence="2">Uncharacterized protein</fullName>
    </submittedName>
</protein>
<proteinExistence type="predicted"/>
<keyword evidence="3" id="KW-1185">Reference proteome</keyword>